<evidence type="ECO:0000256" key="1">
    <source>
        <dbReference type="ARBA" id="ARBA00001946"/>
    </source>
</evidence>
<organism evidence="14 15">
    <name type="scientific">Desulfosporosinus acididurans</name>
    <dbReference type="NCBI Taxonomy" id="476652"/>
    <lineage>
        <taxon>Bacteria</taxon>
        <taxon>Bacillati</taxon>
        <taxon>Bacillota</taxon>
        <taxon>Clostridia</taxon>
        <taxon>Eubacteriales</taxon>
        <taxon>Desulfitobacteriaceae</taxon>
        <taxon>Desulfosporosinus</taxon>
    </lineage>
</organism>
<comment type="subunit">
    <text evidence="10">Monomer.</text>
</comment>
<keyword evidence="15" id="KW-1185">Reference proteome</keyword>
<comment type="catalytic activity">
    <reaction evidence="9 10 11">
        <text>adenosine(37) in tRNA + dimethylallyl diphosphate = N(6)-dimethylallyladenosine(37) in tRNA + diphosphate</text>
        <dbReference type="Rhea" id="RHEA:26482"/>
        <dbReference type="Rhea" id="RHEA-COMP:10162"/>
        <dbReference type="Rhea" id="RHEA-COMP:10375"/>
        <dbReference type="ChEBI" id="CHEBI:33019"/>
        <dbReference type="ChEBI" id="CHEBI:57623"/>
        <dbReference type="ChEBI" id="CHEBI:74411"/>
        <dbReference type="ChEBI" id="CHEBI:74415"/>
        <dbReference type="EC" id="2.5.1.75"/>
    </reaction>
</comment>
<dbReference type="NCBIfam" id="TIGR00174">
    <property type="entry name" value="miaA"/>
    <property type="match status" value="1"/>
</dbReference>
<feature type="site" description="Interaction with substrate tRNA" evidence="10">
    <location>
        <position position="100"/>
    </location>
</feature>
<accession>A0A0J1FWB8</accession>
<comment type="caution">
    <text evidence="14">The sequence shown here is derived from an EMBL/GenBank/DDBJ whole genome shotgun (WGS) entry which is preliminary data.</text>
</comment>
<evidence type="ECO:0000256" key="8">
    <source>
        <dbReference type="ARBA" id="ARBA00022842"/>
    </source>
</evidence>
<dbReference type="Proteomes" id="UP000036356">
    <property type="component" value="Unassembled WGS sequence"/>
</dbReference>
<dbReference type="Gene3D" id="3.40.50.300">
    <property type="entry name" value="P-loop containing nucleotide triphosphate hydrolases"/>
    <property type="match status" value="1"/>
</dbReference>
<feature type="binding site" evidence="10">
    <location>
        <begin position="9"/>
        <end position="16"/>
    </location>
    <ligand>
        <name>ATP</name>
        <dbReference type="ChEBI" id="CHEBI:30616"/>
    </ligand>
</feature>
<dbReference type="Gene3D" id="1.10.20.140">
    <property type="match status" value="1"/>
</dbReference>
<evidence type="ECO:0000256" key="11">
    <source>
        <dbReference type="RuleBase" id="RU003783"/>
    </source>
</evidence>
<comment type="function">
    <text evidence="2 10 12">Catalyzes the transfer of a dimethylallyl group onto the adenine at position 37 in tRNAs that read codons beginning with uridine, leading to the formation of N6-(dimethylallyl)adenosine (i(6)A).</text>
</comment>
<evidence type="ECO:0000256" key="9">
    <source>
        <dbReference type="ARBA" id="ARBA00049563"/>
    </source>
</evidence>
<comment type="cofactor">
    <cofactor evidence="1 10">
        <name>Mg(2+)</name>
        <dbReference type="ChEBI" id="CHEBI:18420"/>
    </cofactor>
</comment>
<dbReference type="HAMAP" id="MF_00185">
    <property type="entry name" value="IPP_trans"/>
    <property type="match status" value="1"/>
</dbReference>
<dbReference type="PANTHER" id="PTHR11088">
    <property type="entry name" value="TRNA DIMETHYLALLYLTRANSFERASE"/>
    <property type="match status" value="1"/>
</dbReference>
<feature type="binding site" evidence="10">
    <location>
        <begin position="11"/>
        <end position="16"/>
    </location>
    <ligand>
        <name>substrate</name>
    </ligand>
</feature>
<feature type="site" description="Interaction with substrate tRNA" evidence="10">
    <location>
        <position position="122"/>
    </location>
</feature>
<dbReference type="PATRIC" id="fig|476652.3.peg.110"/>
<evidence type="ECO:0000256" key="3">
    <source>
        <dbReference type="ARBA" id="ARBA00005842"/>
    </source>
</evidence>
<dbReference type="InterPro" id="IPR039657">
    <property type="entry name" value="Dimethylallyltransferase"/>
</dbReference>
<keyword evidence="5 10" id="KW-0819">tRNA processing</keyword>
<evidence type="ECO:0000313" key="15">
    <source>
        <dbReference type="Proteomes" id="UP000036356"/>
    </source>
</evidence>
<dbReference type="GO" id="GO:0052381">
    <property type="term" value="F:tRNA dimethylallyltransferase activity"/>
    <property type="evidence" value="ECO:0007669"/>
    <property type="project" value="UniProtKB-UniRule"/>
</dbReference>
<keyword evidence="4 10" id="KW-0808">Transferase</keyword>
<gene>
    <name evidence="10 14" type="primary">miaA</name>
    <name evidence="14" type="ORF">DEAC_c01130</name>
</gene>
<dbReference type="GO" id="GO:0006400">
    <property type="term" value="P:tRNA modification"/>
    <property type="evidence" value="ECO:0007669"/>
    <property type="project" value="TreeGrafter"/>
</dbReference>
<dbReference type="GO" id="GO:0005524">
    <property type="term" value="F:ATP binding"/>
    <property type="evidence" value="ECO:0007669"/>
    <property type="project" value="UniProtKB-UniRule"/>
</dbReference>
<protein>
    <recommendedName>
        <fullName evidence="10">tRNA dimethylallyltransferase</fullName>
        <ecNumber evidence="10">2.5.1.75</ecNumber>
    </recommendedName>
    <alternativeName>
        <fullName evidence="10">Dimethylallyl diphosphate:tRNA dimethylallyltransferase</fullName>
        <shortName evidence="10">DMAPP:tRNA dimethylallyltransferase</shortName>
        <shortName evidence="10">DMATase</shortName>
    </alternativeName>
    <alternativeName>
        <fullName evidence="10">Isopentenyl-diphosphate:tRNA isopentenyltransferase</fullName>
        <shortName evidence="10">IPP transferase</shortName>
        <shortName evidence="10">IPPT</shortName>
        <shortName evidence="10">IPTase</shortName>
    </alternativeName>
</protein>
<dbReference type="STRING" id="476652.DEAC_c01130"/>
<feature type="region of interest" description="Interaction with substrate tRNA" evidence="10">
    <location>
        <begin position="34"/>
        <end position="37"/>
    </location>
</feature>
<evidence type="ECO:0000256" key="10">
    <source>
        <dbReference type="HAMAP-Rule" id="MF_00185"/>
    </source>
</evidence>
<dbReference type="EMBL" id="LDZY01000001">
    <property type="protein sequence ID" value="KLU67709.1"/>
    <property type="molecule type" value="Genomic_DNA"/>
</dbReference>
<dbReference type="InterPro" id="IPR018022">
    <property type="entry name" value="IPT"/>
</dbReference>
<keyword evidence="8 10" id="KW-0460">Magnesium</keyword>
<evidence type="ECO:0000313" key="14">
    <source>
        <dbReference type="EMBL" id="KLU67709.1"/>
    </source>
</evidence>
<evidence type="ECO:0000256" key="7">
    <source>
        <dbReference type="ARBA" id="ARBA00022840"/>
    </source>
</evidence>
<evidence type="ECO:0000256" key="13">
    <source>
        <dbReference type="RuleBase" id="RU003785"/>
    </source>
</evidence>
<keyword evidence="6 10" id="KW-0547">Nucleotide-binding</keyword>
<dbReference type="EC" id="2.5.1.75" evidence="10"/>
<dbReference type="PANTHER" id="PTHR11088:SF60">
    <property type="entry name" value="TRNA DIMETHYLALLYLTRANSFERASE"/>
    <property type="match status" value="1"/>
</dbReference>
<dbReference type="InterPro" id="IPR027417">
    <property type="entry name" value="P-loop_NTPase"/>
</dbReference>
<dbReference type="Pfam" id="PF01715">
    <property type="entry name" value="IPPT"/>
    <property type="match status" value="1"/>
</dbReference>
<evidence type="ECO:0000256" key="2">
    <source>
        <dbReference type="ARBA" id="ARBA00003213"/>
    </source>
</evidence>
<keyword evidence="7 10" id="KW-0067">ATP-binding</keyword>
<dbReference type="SUPFAM" id="SSF52540">
    <property type="entry name" value="P-loop containing nucleoside triphosphate hydrolases"/>
    <property type="match status" value="2"/>
</dbReference>
<evidence type="ECO:0000256" key="4">
    <source>
        <dbReference type="ARBA" id="ARBA00022679"/>
    </source>
</evidence>
<comment type="caution">
    <text evidence="10">Lacks conserved residue(s) required for the propagation of feature annotation.</text>
</comment>
<evidence type="ECO:0000256" key="6">
    <source>
        <dbReference type="ARBA" id="ARBA00022741"/>
    </source>
</evidence>
<dbReference type="RefSeq" id="WP_047808088.1">
    <property type="nucleotide sequence ID" value="NZ_LDZY01000001.1"/>
</dbReference>
<evidence type="ECO:0000256" key="12">
    <source>
        <dbReference type="RuleBase" id="RU003784"/>
    </source>
</evidence>
<evidence type="ECO:0000256" key="5">
    <source>
        <dbReference type="ARBA" id="ARBA00022694"/>
    </source>
</evidence>
<reference evidence="14 15" key="1">
    <citation type="submission" date="2015-06" db="EMBL/GenBank/DDBJ databases">
        <title>Draft genome of the moderately acidophilic sulfate reducer Candidatus Desulfosporosinus acididurans strain M1.</title>
        <authorList>
            <person name="Poehlein A."/>
            <person name="Petzsch P."/>
            <person name="Johnson B.D."/>
            <person name="Schloemann M."/>
            <person name="Daniel R."/>
            <person name="Muehling M."/>
        </authorList>
    </citation>
    <scope>NUCLEOTIDE SEQUENCE [LARGE SCALE GENOMIC DNA]</scope>
    <source>
        <strain evidence="14 15">M1</strain>
    </source>
</reference>
<comment type="similarity">
    <text evidence="3 10 13">Belongs to the IPP transferase family.</text>
</comment>
<sequence>MLPLVIIIGPTGIGKSSLGLALAQNVGGEIISGDSVQVYQKLDIGSAKPSPEELQLAPHHLIDCLDPTEPFTAAQFKTSASSLIEEIRDRGHVPIVVGGTGLYIRSLLDPYDFWEHGSEEIRLKWQEFVKNHGNQALHQVLEQRDPETARQLHPNNVLRVIRALEVQELTGKPLSSQRQFKDDEYRPLDPQVLYIGLTAPRAIIYERINRRCEIMLAEGLLEETLNLLKTGYSPTLKPLQSIGYRHAVWCLQGLVTKDEMLRILQRDTRHFAKRQLTWFRRDPRIHWYDTEEGIDQILEELIQTCRAQQTRVE</sequence>
<name>A0A0J1FWB8_9FIRM</name>
<proteinExistence type="inferred from homology"/>
<dbReference type="AlphaFoldDB" id="A0A0J1FWB8"/>